<dbReference type="InterPro" id="IPR012296">
    <property type="entry name" value="Nuclease_put_TT1808"/>
</dbReference>
<feature type="domain" description="Putative restriction endonuclease" evidence="1">
    <location>
        <begin position="39"/>
        <end position="189"/>
    </location>
</feature>
<comment type="caution">
    <text evidence="2">The sequence shown here is derived from an EMBL/GenBank/DDBJ whole genome shotgun (WGS) entry which is preliminary data.</text>
</comment>
<evidence type="ECO:0000259" key="1">
    <source>
        <dbReference type="Pfam" id="PF05685"/>
    </source>
</evidence>
<dbReference type="Gene3D" id="3.90.1570.10">
    <property type="entry name" value="tt1808, chain A"/>
    <property type="match status" value="1"/>
</dbReference>
<protein>
    <recommendedName>
        <fullName evidence="1">Putative restriction endonuclease domain-containing protein</fullName>
    </recommendedName>
</protein>
<dbReference type="Pfam" id="PF05685">
    <property type="entry name" value="Uma2"/>
    <property type="match status" value="1"/>
</dbReference>
<sequence>MTTIHSIVGVGEVPEPSLPVTLPLTVKQFADLVDRGHFEKQPGQIELINGRIVRMNPQGPQHASPLDILAEWCVERSARRFWIRIEKPIETPSHSSTPEPDIAWVRRQSYAHRHPQPEDISLLIEASVSSHAFDLGEKRELYASASIPEYWQIDVPQHEIRVHRDPSGTLYRDVSTPGEEATISPICLPSAMLRISDWFESKTQ</sequence>
<dbReference type="SUPFAM" id="SSF52980">
    <property type="entry name" value="Restriction endonuclease-like"/>
    <property type="match status" value="1"/>
</dbReference>
<dbReference type="AlphaFoldDB" id="A0A5C5ZQE0"/>
<dbReference type="Proteomes" id="UP000316213">
    <property type="component" value="Unassembled WGS sequence"/>
</dbReference>
<evidence type="ECO:0000313" key="3">
    <source>
        <dbReference type="Proteomes" id="UP000316213"/>
    </source>
</evidence>
<reference evidence="2 3" key="1">
    <citation type="submission" date="2019-02" db="EMBL/GenBank/DDBJ databases">
        <title>Deep-cultivation of Planctomycetes and their phenomic and genomic characterization uncovers novel biology.</title>
        <authorList>
            <person name="Wiegand S."/>
            <person name="Jogler M."/>
            <person name="Boedeker C."/>
            <person name="Pinto D."/>
            <person name="Vollmers J."/>
            <person name="Rivas-Marin E."/>
            <person name="Kohn T."/>
            <person name="Peeters S.H."/>
            <person name="Heuer A."/>
            <person name="Rast P."/>
            <person name="Oberbeckmann S."/>
            <person name="Bunk B."/>
            <person name="Jeske O."/>
            <person name="Meyerdierks A."/>
            <person name="Storesund J.E."/>
            <person name="Kallscheuer N."/>
            <person name="Luecker S."/>
            <person name="Lage O.M."/>
            <person name="Pohl T."/>
            <person name="Merkel B.J."/>
            <person name="Hornburger P."/>
            <person name="Mueller R.-W."/>
            <person name="Bruemmer F."/>
            <person name="Labrenz M."/>
            <person name="Spormann A.M."/>
            <person name="Op Den Camp H."/>
            <person name="Overmann J."/>
            <person name="Amann R."/>
            <person name="Jetten M.S.M."/>
            <person name="Mascher T."/>
            <person name="Medema M.H."/>
            <person name="Devos D.P."/>
            <person name="Kaster A.-K."/>
            <person name="Ovreas L."/>
            <person name="Rohde M."/>
            <person name="Galperin M.Y."/>
            <person name="Jogler C."/>
        </authorList>
    </citation>
    <scope>NUCLEOTIDE SEQUENCE [LARGE SCALE GENOMIC DNA]</scope>
    <source>
        <strain evidence="2 3">Pla100</strain>
    </source>
</reference>
<gene>
    <name evidence="2" type="ORF">Pla100_55850</name>
</gene>
<name>A0A5C5ZQE0_9BACT</name>
<dbReference type="CDD" id="cd06260">
    <property type="entry name" value="DUF820-like"/>
    <property type="match status" value="1"/>
</dbReference>
<dbReference type="InterPro" id="IPR011335">
    <property type="entry name" value="Restrct_endonuc-II-like"/>
</dbReference>
<evidence type="ECO:0000313" key="2">
    <source>
        <dbReference type="EMBL" id="TWT89268.1"/>
    </source>
</evidence>
<dbReference type="PANTHER" id="PTHR35400">
    <property type="entry name" value="SLR1083 PROTEIN"/>
    <property type="match status" value="1"/>
</dbReference>
<organism evidence="2 3">
    <name type="scientific">Neorhodopirellula pilleata</name>
    <dbReference type="NCBI Taxonomy" id="2714738"/>
    <lineage>
        <taxon>Bacteria</taxon>
        <taxon>Pseudomonadati</taxon>
        <taxon>Planctomycetota</taxon>
        <taxon>Planctomycetia</taxon>
        <taxon>Pirellulales</taxon>
        <taxon>Pirellulaceae</taxon>
        <taxon>Neorhodopirellula</taxon>
    </lineage>
</organism>
<dbReference type="EMBL" id="SJPM01000019">
    <property type="protein sequence ID" value="TWT89268.1"/>
    <property type="molecule type" value="Genomic_DNA"/>
</dbReference>
<keyword evidence="3" id="KW-1185">Reference proteome</keyword>
<dbReference type="InterPro" id="IPR008538">
    <property type="entry name" value="Uma2"/>
</dbReference>
<accession>A0A5C5ZQE0</accession>
<proteinExistence type="predicted"/>
<dbReference type="OrthoDB" id="9789502at2"/>
<dbReference type="PANTHER" id="PTHR35400:SF3">
    <property type="entry name" value="SLL1072 PROTEIN"/>
    <property type="match status" value="1"/>
</dbReference>
<dbReference type="RefSeq" id="WP_146581832.1">
    <property type="nucleotide sequence ID" value="NZ_SJPM01000019.1"/>
</dbReference>